<dbReference type="PANTHER" id="PTHR30558:SF9">
    <property type="entry name" value="BIOPOLYMER TRANSPORT PROTEIN EXBD"/>
    <property type="match status" value="1"/>
</dbReference>
<dbReference type="RefSeq" id="WP_197745034.1">
    <property type="nucleotide sequence ID" value="NZ_LR778175.1"/>
</dbReference>
<proteinExistence type="inferred from homology"/>
<evidence type="ECO:0000256" key="14">
    <source>
        <dbReference type="SAM" id="Phobius"/>
    </source>
</evidence>
<dbReference type="NCBIfam" id="TIGR02803">
    <property type="entry name" value="ExbD_1"/>
    <property type="match status" value="1"/>
</dbReference>
<dbReference type="InterPro" id="IPR003400">
    <property type="entry name" value="ExbD"/>
</dbReference>
<evidence type="ECO:0000313" key="16">
    <source>
        <dbReference type="Proteomes" id="UP000516072"/>
    </source>
</evidence>
<comment type="subunit">
    <text evidence="4">The accessory proteins ExbB and ExbD seem to form a complex with TonB.</text>
</comment>
<keyword evidence="6 13" id="KW-0813">Transport</keyword>
<evidence type="ECO:0000256" key="10">
    <source>
        <dbReference type="ARBA" id="ARBA00022927"/>
    </source>
</evidence>
<dbReference type="EMBL" id="LR778175">
    <property type="protein sequence ID" value="CAB1275531.1"/>
    <property type="molecule type" value="Genomic_DNA"/>
</dbReference>
<evidence type="ECO:0000256" key="6">
    <source>
        <dbReference type="ARBA" id="ARBA00022448"/>
    </source>
</evidence>
<gene>
    <name evidence="15" type="primary">exbD</name>
    <name evidence="15" type="ORF">NSCAC_0712</name>
</gene>
<keyword evidence="10 13" id="KW-0653">Protein transport</keyword>
<evidence type="ECO:0000256" key="3">
    <source>
        <dbReference type="ARBA" id="ARBA00005811"/>
    </source>
</evidence>
<evidence type="ECO:0000256" key="12">
    <source>
        <dbReference type="ARBA" id="ARBA00023136"/>
    </source>
</evidence>
<dbReference type="KEGG" id="ntg:NSCAC_0712"/>
<comment type="subcellular location">
    <subcellularLocation>
        <location evidence="2">Cell inner membrane</location>
        <topology evidence="2">Single-pass type II membrane protein</topology>
    </subcellularLocation>
    <subcellularLocation>
        <location evidence="13">Cell membrane</location>
        <topology evidence="13">Single-pass type II membrane protein</topology>
    </subcellularLocation>
</comment>
<dbReference type="GO" id="GO:0022857">
    <property type="term" value="F:transmembrane transporter activity"/>
    <property type="evidence" value="ECO:0007669"/>
    <property type="project" value="InterPro"/>
</dbReference>
<comment type="similarity">
    <text evidence="3 13">Belongs to the ExbD/TolR family.</text>
</comment>
<evidence type="ECO:0000256" key="9">
    <source>
        <dbReference type="ARBA" id="ARBA00022692"/>
    </source>
</evidence>
<name>A0A7G1Q9P0_9GAMM</name>
<evidence type="ECO:0000256" key="7">
    <source>
        <dbReference type="ARBA" id="ARBA00022475"/>
    </source>
</evidence>
<dbReference type="GO" id="GO:0005886">
    <property type="term" value="C:plasma membrane"/>
    <property type="evidence" value="ECO:0007669"/>
    <property type="project" value="UniProtKB-SubCell"/>
</dbReference>
<evidence type="ECO:0000256" key="2">
    <source>
        <dbReference type="ARBA" id="ARBA00004249"/>
    </source>
</evidence>
<comment type="function">
    <text evidence="1">Involved in the TonB-dependent energy-dependent transport of various receptor-bound substrates.</text>
</comment>
<evidence type="ECO:0000256" key="13">
    <source>
        <dbReference type="RuleBase" id="RU003879"/>
    </source>
</evidence>
<feature type="transmembrane region" description="Helical" evidence="14">
    <location>
        <begin position="20"/>
        <end position="40"/>
    </location>
</feature>
<dbReference type="PANTHER" id="PTHR30558">
    <property type="entry name" value="EXBD MEMBRANE COMPONENT OF PMF-DRIVEN MACROMOLECULE IMPORT SYSTEM"/>
    <property type="match status" value="1"/>
</dbReference>
<evidence type="ECO:0000313" key="15">
    <source>
        <dbReference type="EMBL" id="CAB1275531.1"/>
    </source>
</evidence>
<evidence type="ECO:0000256" key="11">
    <source>
        <dbReference type="ARBA" id="ARBA00022989"/>
    </source>
</evidence>
<evidence type="ECO:0000256" key="4">
    <source>
        <dbReference type="ARBA" id="ARBA00011471"/>
    </source>
</evidence>
<protein>
    <recommendedName>
        <fullName evidence="5">Biopolymer transport protein ExbD</fullName>
    </recommendedName>
</protein>
<keyword evidence="16" id="KW-1185">Reference proteome</keyword>
<reference evidence="15 16" key="1">
    <citation type="submission" date="2020-03" db="EMBL/GenBank/DDBJ databases">
        <authorList>
            <person name="Picone N."/>
        </authorList>
    </citation>
    <scope>NUCLEOTIDE SEQUENCE [LARGE SCALE GENOMIC DNA]</scope>
    <source>
        <strain evidence="15">NSCAC1</strain>
    </source>
</reference>
<keyword evidence="8" id="KW-0997">Cell inner membrane</keyword>
<keyword evidence="7" id="KW-1003">Cell membrane</keyword>
<dbReference type="Gene3D" id="3.30.420.270">
    <property type="match status" value="1"/>
</dbReference>
<dbReference type="AlphaFoldDB" id="A0A7G1Q9P0"/>
<sequence>MIRKKYSSEDDLPEIHEINVTPFIDVILVLLIIFMVVAPLTTVDIPVDLPEVNSTTDSQPQVDNPIYLAIRANLSLSINDHQISLQALEPALNYLTKGDKSQRIFLQVDKTVIYDNLMEVMDYLRTIGYLQVALVGLERY</sequence>
<keyword evidence="11 14" id="KW-1133">Transmembrane helix</keyword>
<dbReference type="GO" id="GO:0015031">
    <property type="term" value="P:protein transport"/>
    <property type="evidence" value="ECO:0007669"/>
    <property type="project" value="UniProtKB-KW"/>
</dbReference>
<dbReference type="Pfam" id="PF02472">
    <property type="entry name" value="ExbD"/>
    <property type="match status" value="1"/>
</dbReference>
<organism evidence="15 16">
    <name type="scientific">Candidatus Nitrosacidococcus tergens</name>
    <dbReference type="NCBI Taxonomy" id="553981"/>
    <lineage>
        <taxon>Bacteria</taxon>
        <taxon>Pseudomonadati</taxon>
        <taxon>Pseudomonadota</taxon>
        <taxon>Gammaproteobacteria</taxon>
        <taxon>Chromatiales</taxon>
        <taxon>Chromatiaceae</taxon>
        <taxon>Candidatus Nitrosacidococcus</taxon>
    </lineage>
</organism>
<keyword evidence="9 13" id="KW-0812">Transmembrane</keyword>
<evidence type="ECO:0000256" key="8">
    <source>
        <dbReference type="ARBA" id="ARBA00022519"/>
    </source>
</evidence>
<keyword evidence="12 14" id="KW-0472">Membrane</keyword>
<dbReference type="Proteomes" id="UP000516072">
    <property type="component" value="Chromosome"/>
</dbReference>
<dbReference type="InterPro" id="IPR014170">
    <property type="entry name" value="TonB_ExbD_1"/>
</dbReference>
<accession>A0A7G1Q9P0</accession>
<evidence type="ECO:0000256" key="5">
    <source>
        <dbReference type="ARBA" id="ARBA00022090"/>
    </source>
</evidence>
<evidence type="ECO:0000256" key="1">
    <source>
        <dbReference type="ARBA" id="ARBA00003540"/>
    </source>
</evidence>